<evidence type="ECO:0000256" key="6">
    <source>
        <dbReference type="SAM" id="SignalP"/>
    </source>
</evidence>
<keyword evidence="5" id="KW-1015">Disulfide bond</keyword>
<dbReference type="Proteomes" id="UP000472264">
    <property type="component" value="Chromosome 8"/>
</dbReference>
<name>A0A665U2I3_ECHNA</name>
<dbReference type="PRINTS" id="PR00722">
    <property type="entry name" value="CHYMOTRYPSIN"/>
</dbReference>
<dbReference type="SUPFAM" id="SSF50494">
    <property type="entry name" value="Trypsin-like serine proteases"/>
    <property type="match status" value="1"/>
</dbReference>
<dbReference type="InterPro" id="IPR043504">
    <property type="entry name" value="Peptidase_S1_PA_chymotrypsin"/>
</dbReference>
<evidence type="ECO:0000313" key="9">
    <source>
        <dbReference type="Proteomes" id="UP000472264"/>
    </source>
</evidence>
<protein>
    <submittedName>
        <fullName evidence="8">Tryptase-2-like</fullName>
    </submittedName>
</protein>
<evidence type="ECO:0000256" key="3">
    <source>
        <dbReference type="ARBA" id="ARBA00022801"/>
    </source>
</evidence>
<keyword evidence="2 6" id="KW-0732">Signal</keyword>
<dbReference type="OMA" id="GMPSERY"/>
<proteinExistence type="predicted"/>
<evidence type="ECO:0000256" key="2">
    <source>
        <dbReference type="ARBA" id="ARBA00022729"/>
    </source>
</evidence>
<dbReference type="InterPro" id="IPR001314">
    <property type="entry name" value="Peptidase_S1A"/>
</dbReference>
<sequence length="271" mass="29467">MAFCKLLTMLVLIHINGGLNGAEVRSFIVGGEDAPKGKWPWMVHLNISKSDGTTKWRCGGTIVSNQWVLTAASCWDKQLNPDVSRSMVWVGAHSLRKGGIRYMGITYVIPHPNYQAVGSAFVNDIALVKLKKKLTFSKDVRPVGLASVDDTFGSSSECWITGWGDTATGVPLDDPEILQQLKIPIVPESVCKSTYPELTSDMLCAGSMVGGKDACKGDYGGPLVCRKTRDFMQVGIMSYGSPNGCAISGYPGVFTRVSKHLRFINDYIHQA</sequence>
<dbReference type="CDD" id="cd00190">
    <property type="entry name" value="Tryp_SPc"/>
    <property type="match status" value="1"/>
</dbReference>
<dbReference type="InParanoid" id="A0A665U2I3"/>
<dbReference type="OrthoDB" id="10002959at2759"/>
<reference evidence="8" key="2">
    <citation type="submission" date="2025-08" db="UniProtKB">
        <authorList>
            <consortium name="Ensembl"/>
        </authorList>
    </citation>
    <scope>IDENTIFICATION</scope>
</reference>
<gene>
    <name evidence="8" type="primary">LOC115047892</name>
</gene>
<dbReference type="InterPro" id="IPR001254">
    <property type="entry name" value="Trypsin_dom"/>
</dbReference>
<feature type="signal peptide" evidence="6">
    <location>
        <begin position="1"/>
        <end position="21"/>
    </location>
</feature>
<feature type="chain" id="PRO_5025521267" evidence="6">
    <location>
        <begin position="22"/>
        <end position="271"/>
    </location>
</feature>
<evidence type="ECO:0000256" key="1">
    <source>
        <dbReference type="ARBA" id="ARBA00022670"/>
    </source>
</evidence>
<evidence type="ECO:0000313" key="8">
    <source>
        <dbReference type="Ensembl" id="ENSENLP00000013570.1"/>
    </source>
</evidence>
<dbReference type="GO" id="GO:0004252">
    <property type="term" value="F:serine-type endopeptidase activity"/>
    <property type="evidence" value="ECO:0007669"/>
    <property type="project" value="InterPro"/>
</dbReference>
<evidence type="ECO:0000256" key="5">
    <source>
        <dbReference type="ARBA" id="ARBA00023157"/>
    </source>
</evidence>
<accession>A0A665U2I3</accession>
<feature type="domain" description="Peptidase S1" evidence="7">
    <location>
        <begin position="28"/>
        <end position="271"/>
    </location>
</feature>
<dbReference type="RefSeq" id="XP_029364958.1">
    <property type="nucleotide sequence ID" value="XM_029509098.1"/>
</dbReference>
<dbReference type="PANTHER" id="PTHR24252:SF7">
    <property type="entry name" value="HYALIN"/>
    <property type="match status" value="1"/>
</dbReference>
<dbReference type="InterPro" id="IPR009003">
    <property type="entry name" value="Peptidase_S1_PA"/>
</dbReference>
<dbReference type="PROSITE" id="PS50240">
    <property type="entry name" value="TRYPSIN_DOM"/>
    <property type="match status" value="1"/>
</dbReference>
<evidence type="ECO:0000259" key="7">
    <source>
        <dbReference type="PROSITE" id="PS50240"/>
    </source>
</evidence>
<dbReference type="SMART" id="SM00020">
    <property type="entry name" value="Tryp_SPc"/>
    <property type="match status" value="1"/>
</dbReference>
<reference evidence="8" key="3">
    <citation type="submission" date="2025-09" db="UniProtKB">
        <authorList>
            <consortium name="Ensembl"/>
        </authorList>
    </citation>
    <scope>IDENTIFICATION</scope>
</reference>
<keyword evidence="4" id="KW-0720">Serine protease</keyword>
<dbReference type="PANTHER" id="PTHR24252">
    <property type="entry name" value="ACROSIN-RELATED"/>
    <property type="match status" value="1"/>
</dbReference>
<organism evidence="8 9">
    <name type="scientific">Echeneis naucrates</name>
    <name type="common">Live sharksucker</name>
    <dbReference type="NCBI Taxonomy" id="173247"/>
    <lineage>
        <taxon>Eukaryota</taxon>
        <taxon>Metazoa</taxon>
        <taxon>Chordata</taxon>
        <taxon>Craniata</taxon>
        <taxon>Vertebrata</taxon>
        <taxon>Euteleostomi</taxon>
        <taxon>Actinopterygii</taxon>
        <taxon>Neopterygii</taxon>
        <taxon>Teleostei</taxon>
        <taxon>Neoteleostei</taxon>
        <taxon>Acanthomorphata</taxon>
        <taxon>Carangaria</taxon>
        <taxon>Carangiformes</taxon>
        <taxon>Echeneidae</taxon>
        <taxon>Echeneis</taxon>
    </lineage>
</organism>
<dbReference type="FunFam" id="2.40.10.10:FF:000024">
    <property type="entry name" value="Serine protease 53"/>
    <property type="match status" value="1"/>
</dbReference>
<keyword evidence="3" id="KW-0378">Hydrolase</keyword>
<dbReference type="AlphaFoldDB" id="A0A665U2I3"/>
<keyword evidence="9" id="KW-1185">Reference proteome</keyword>
<dbReference type="Gene3D" id="2.40.10.10">
    <property type="entry name" value="Trypsin-like serine proteases"/>
    <property type="match status" value="1"/>
</dbReference>
<dbReference type="Ensembl" id="ENSENLT00000014113.1">
    <property type="protein sequence ID" value="ENSENLP00000013570.1"/>
    <property type="gene ID" value="ENSENLG00000006416.1"/>
</dbReference>
<dbReference type="GO" id="GO:0006508">
    <property type="term" value="P:proteolysis"/>
    <property type="evidence" value="ECO:0007669"/>
    <property type="project" value="UniProtKB-KW"/>
</dbReference>
<dbReference type="GeneID" id="115047892"/>
<dbReference type="Pfam" id="PF00089">
    <property type="entry name" value="Trypsin"/>
    <property type="match status" value="1"/>
</dbReference>
<evidence type="ECO:0000256" key="4">
    <source>
        <dbReference type="ARBA" id="ARBA00022825"/>
    </source>
</evidence>
<reference evidence="8" key="1">
    <citation type="submission" date="2021-04" db="EMBL/GenBank/DDBJ databases">
        <authorList>
            <consortium name="Wellcome Sanger Institute Data Sharing"/>
        </authorList>
    </citation>
    <scope>NUCLEOTIDE SEQUENCE [LARGE SCALE GENOMIC DNA]</scope>
</reference>
<keyword evidence="1" id="KW-0645">Protease</keyword>